<reference evidence="2 3" key="1">
    <citation type="submission" date="2019-11" db="EMBL/GenBank/DDBJ databases">
        <title>Acidiferrimicrobium australis gen. nov., sp. nov., an acidophilic and obligately heterotrophic, member of the Actinobacteria that catalyses dissimilatory oxido- reduction of iron isolated from metal-rich acidic water in Chile.</title>
        <authorList>
            <person name="Gonzalez D."/>
            <person name="Huber K."/>
            <person name="Hedrich S."/>
            <person name="Rojas-Villalobos C."/>
            <person name="Quatrini R."/>
            <person name="Dinamarca M.A."/>
            <person name="Schwarz A."/>
            <person name="Canales C."/>
            <person name="Nancucheo I."/>
        </authorList>
    </citation>
    <scope>NUCLEOTIDE SEQUENCE [LARGE SCALE GENOMIC DNA]</scope>
    <source>
        <strain evidence="2 3">USS-CCA1</strain>
    </source>
</reference>
<dbReference type="EMBL" id="WJHE01001340">
    <property type="protein sequence ID" value="MST34982.1"/>
    <property type="molecule type" value="Genomic_DNA"/>
</dbReference>
<evidence type="ECO:0008006" key="4">
    <source>
        <dbReference type="Google" id="ProtNLM"/>
    </source>
</evidence>
<proteinExistence type="predicted"/>
<dbReference type="InterPro" id="IPR016181">
    <property type="entry name" value="Acyl_CoA_acyltransferase"/>
</dbReference>
<sequence>MGSSRSAGPDGAASRRADHPSSGQAGPVDRPPGRAASVSVRPLTVGDASTAVRLHLDVLGAEFISRLGPPFLRAYYRAWIEAEDALALAATGPTGTIDGILLGAVDPSAHTAAMVRRRWPSLVGHLVVAATRDPRLARDLVVTRAVRYVKGLARVARRPRRHLPAPTPTPRADAPAGGTGEITHLLVAPSA</sequence>
<gene>
    <name evidence="2" type="ORF">GHK86_19915</name>
</gene>
<feature type="region of interest" description="Disordered" evidence="1">
    <location>
        <begin position="1"/>
        <end position="37"/>
    </location>
</feature>
<feature type="region of interest" description="Disordered" evidence="1">
    <location>
        <begin position="159"/>
        <end position="179"/>
    </location>
</feature>
<dbReference type="SUPFAM" id="SSF55729">
    <property type="entry name" value="Acyl-CoA N-acyltransferases (Nat)"/>
    <property type="match status" value="1"/>
</dbReference>
<comment type="caution">
    <text evidence="2">The sequence shown here is derived from an EMBL/GenBank/DDBJ whole genome shotgun (WGS) entry which is preliminary data.</text>
</comment>
<dbReference type="Proteomes" id="UP000437736">
    <property type="component" value="Unassembled WGS sequence"/>
</dbReference>
<evidence type="ECO:0000256" key="1">
    <source>
        <dbReference type="SAM" id="MobiDB-lite"/>
    </source>
</evidence>
<organism evidence="2 3">
    <name type="scientific">Acidiferrimicrobium australe</name>
    <dbReference type="NCBI Taxonomy" id="2664430"/>
    <lineage>
        <taxon>Bacteria</taxon>
        <taxon>Bacillati</taxon>
        <taxon>Actinomycetota</taxon>
        <taxon>Acidimicrobiia</taxon>
        <taxon>Acidimicrobiales</taxon>
        <taxon>Acidimicrobiaceae</taxon>
        <taxon>Acidiferrimicrobium</taxon>
    </lineage>
</organism>
<evidence type="ECO:0000313" key="3">
    <source>
        <dbReference type="Proteomes" id="UP000437736"/>
    </source>
</evidence>
<name>A0ABW9QYM7_9ACTN</name>
<keyword evidence="3" id="KW-1185">Reference proteome</keyword>
<evidence type="ECO:0000313" key="2">
    <source>
        <dbReference type="EMBL" id="MST34982.1"/>
    </source>
</evidence>
<accession>A0ABW9QYM7</accession>
<dbReference type="Gene3D" id="3.40.630.30">
    <property type="match status" value="1"/>
</dbReference>
<protein>
    <recommendedName>
        <fullName evidence="4">GNAT family N-acetyltransferase</fullName>
    </recommendedName>
</protein>
<feature type="non-terminal residue" evidence="2">
    <location>
        <position position="191"/>
    </location>
</feature>